<reference evidence="12" key="2">
    <citation type="submission" date="2015-08" db="UniProtKB">
        <authorList>
            <consortium name="WormBaseParasite"/>
        </authorList>
    </citation>
    <scope>IDENTIFICATION</scope>
</reference>
<feature type="domain" description="ZP" evidence="10">
    <location>
        <begin position="36"/>
        <end position="269"/>
    </location>
</feature>
<keyword evidence="3" id="KW-1003">Cell membrane</keyword>
<evidence type="ECO:0000313" key="12">
    <source>
        <dbReference type="WBParaSite" id="SVE_0040100.1"/>
    </source>
</evidence>
<keyword evidence="4 8" id="KW-0812">Transmembrane</keyword>
<accession>A0A0K0EV52</accession>
<evidence type="ECO:0000256" key="6">
    <source>
        <dbReference type="ARBA" id="ARBA00022989"/>
    </source>
</evidence>
<evidence type="ECO:0000256" key="8">
    <source>
        <dbReference type="SAM" id="Phobius"/>
    </source>
</evidence>
<evidence type="ECO:0000256" key="2">
    <source>
        <dbReference type="ARBA" id="ARBA00022460"/>
    </source>
</evidence>
<dbReference type="GO" id="GO:0005886">
    <property type="term" value="C:plasma membrane"/>
    <property type="evidence" value="ECO:0007669"/>
    <property type="project" value="UniProtKB-SubCell"/>
</dbReference>
<protein>
    <submittedName>
        <fullName evidence="12">ZP domain-containing protein</fullName>
    </submittedName>
</protein>
<dbReference type="PANTHER" id="PTHR22907">
    <property type="entry name" value="GH04558P"/>
    <property type="match status" value="1"/>
</dbReference>
<dbReference type="InterPro" id="IPR042235">
    <property type="entry name" value="ZP-C_dom"/>
</dbReference>
<dbReference type="PANTHER" id="PTHR22907:SF23">
    <property type="entry name" value="ZP DOMAIN-CONTAINING PROTEIN"/>
    <property type="match status" value="1"/>
</dbReference>
<evidence type="ECO:0000256" key="3">
    <source>
        <dbReference type="ARBA" id="ARBA00022475"/>
    </source>
</evidence>
<evidence type="ECO:0000313" key="11">
    <source>
        <dbReference type="Proteomes" id="UP000035680"/>
    </source>
</evidence>
<comment type="subcellular location">
    <subcellularLocation>
        <location evidence="1">Cell membrane</location>
        <topology evidence="1">Single-pass type I membrane protein</topology>
    </subcellularLocation>
</comment>
<feature type="signal peptide" evidence="9">
    <location>
        <begin position="1"/>
        <end position="19"/>
    </location>
</feature>
<keyword evidence="7 8" id="KW-0472">Membrane</keyword>
<evidence type="ECO:0000259" key="10">
    <source>
        <dbReference type="PROSITE" id="PS51034"/>
    </source>
</evidence>
<reference evidence="11" key="1">
    <citation type="submission" date="2014-07" db="EMBL/GenBank/DDBJ databases">
        <authorList>
            <person name="Martin A.A"/>
            <person name="De Silva N."/>
        </authorList>
    </citation>
    <scope>NUCLEOTIDE SEQUENCE</scope>
</reference>
<dbReference type="Pfam" id="PF25301">
    <property type="entry name" value="CUT_C"/>
    <property type="match status" value="1"/>
</dbReference>
<dbReference type="WBParaSite" id="SVE_0040100.1">
    <property type="protein sequence ID" value="SVE_0040100.1"/>
    <property type="gene ID" value="SVE_0040100"/>
</dbReference>
<name>A0A0K0EV52_STRVS</name>
<sequence length="465" mass="52449">MHNMSYLVSILLLSVLVVSKQVDFLNNGIIGEPTINCGHGQITFNVHTKNGTPSSIFVKGNSENEECSFKNTLNATIQLDKCNMRRKREVNPDGVAYSMTIIVQMHPLFITKLDRAYNVHCFYMEANKNVNLEMEVSDLTTVVLDTVPEMPQCSYSVHRDSPNGPVIHYAHIGMNIYHVWDCPSTVYAMLVHSCQVFDGQGNEQMLIDEIGCSTDKYLMPELSYNDDKSKTFASSSAFNFPDRNSVYFKCQIKLCYKTSDDCSQIVPPHCGGDRKKTNNSMIDEDLNEDQLIGTTTEYTEIVVKGEQTTLKPRIYRTTTEESFPKPLELDLSEIEGSGIEDIMTTTTTKKVTLQSTTTPVKILKTRGTNRSQRHTAVDSKRLVDFDISSPELTIIDDYFQTPEQSPHIGVPAQYVNDLSQPKSLTSNDICIPVFVIFSIVGIFIILLSILIFVVANLRRTWTKFY</sequence>
<dbReference type="InterPro" id="IPR056953">
    <property type="entry name" value="CUT_N"/>
</dbReference>
<dbReference type="Pfam" id="PF25057">
    <property type="entry name" value="CUT_N"/>
    <property type="match status" value="1"/>
</dbReference>
<dbReference type="InterPro" id="IPR051962">
    <property type="entry name" value="Cuticlin"/>
</dbReference>
<dbReference type="SMART" id="SM00241">
    <property type="entry name" value="ZP"/>
    <property type="match status" value="1"/>
</dbReference>
<feature type="chain" id="PRO_5005328698" evidence="9">
    <location>
        <begin position="20"/>
        <end position="465"/>
    </location>
</feature>
<keyword evidence="5 9" id="KW-0732">Signal</keyword>
<keyword evidence="2" id="KW-0193">Cuticle</keyword>
<evidence type="ECO:0000256" key="5">
    <source>
        <dbReference type="ARBA" id="ARBA00022729"/>
    </source>
</evidence>
<proteinExistence type="predicted"/>
<dbReference type="STRING" id="75913.A0A0K0EV52"/>
<dbReference type="InterPro" id="IPR057475">
    <property type="entry name" value="CUT_C"/>
</dbReference>
<keyword evidence="11" id="KW-1185">Reference proteome</keyword>
<evidence type="ECO:0000256" key="9">
    <source>
        <dbReference type="SAM" id="SignalP"/>
    </source>
</evidence>
<dbReference type="Proteomes" id="UP000035680">
    <property type="component" value="Unassembled WGS sequence"/>
</dbReference>
<organism evidence="11 12">
    <name type="scientific">Strongyloides venezuelensis</name>
    <name type="common">Threadworm</name>
    <dbReference type="NCBI Taxonomy" id="75913"/>
    <lineage>
        <taxon>Eukaryota</taxon>
        <taxon>Metazoa</taxon>
        <taxon>Ecdysozoa</taxon>
        <taxon>Nematoda</taxon>
        <taxon>Chromadorea</taxon>
        <taxon>Rhabditida</taxon>
        <taxon>Tylenchina</taxon>
        <taxon>Panagrolaimomorpha</taxon>
        <taxon>Strongyloidoidea</taxon>
        <taxon>Strongyloididae</taxon>
        <taxon>Strongyloides</taxon>
    </lineage>
</organism>
<feature type="transmembrane region" description="Helical" evidence="8">
    <location>
        <begin position="431"/>
        <end position="455"/>
    </location>
</feature>
<dbReference type="Gene3D" id="2.60.40.4100">
    <property type="entry name" value="Zona pellucida, ZP-C domain"/>
    <property type="match status" value="1"/>
</dbReference>
<dbReference type="GO" id="GO:0042302">
    <property type="term" value="F:structural constituent of cuticle"/>
    <property type="evidence" value="ECO:0007669"/>
    <property type="project" value="UniProtKB-KW"/>
</dbReference>
<dbReference type="PROSITE" id="PS51034">
    <property type="entry name" value="ZP_2"/>
    <property type="match status" value="1"/>
</dbReference>
<evidence type="ECO:0000256" key="1">
    <source>
        <dbReference type="ARBA" id="ARBA00004251"/>
    </source>
</evidence>
<evidence type="ECO:0000256" key="4">
    <source>
        <dbReference type="ARBA" id="ARBA00022692"/>
    </source>
</evidence>
<dbReference type="InterPro" id="IPR001507">
    <property type="entry name" value="ZP_dom"/>
</dbReference>
<keyword evidence="6 8" id="KW-1133">Transmembrane helix</keyword>
<dbReference type="AlphaFoldDB" id="A0A0K0EV52"/>
<evidence type="ECO:0000256" key="7">
    <source>
        <dbReference type="ARBA" id="ARBA00023136"/>
    </source>
</evidence>